<dbReference type="RefSeq" id="WP_144688260.1">
    <property type="nucleotide sequence ID" value="NZ_VLLQ01000006.1"/>
</dbReference>
<evidence type="ECO:0000256" key="3">
    <source>
        <dbReference type="ARBA" id="ARBA00023295"/>
    </source>
</evidence>
<sequence length="509" mass="58110">MVNSSTGSVFPDGFLWGGATAANQIEGAYDEGGRGLATSDFAPFISREANRGYEGDPLPHNAMTREMLDDALEHPEKWNLPKRRGIDFYHRYREQLAELAAMGFKVFRMSISWSRIFPNGDDAEPNEEGLDFYDAVFDECHRLGMEPLVTLCHFDTPLNLALKYGGFKSRHTVDAFERYAETVFSRYKGKVKYWLTFNEINNVLTNPFTCSGVVLPDPNDGTHNPYKGDWAMKYQVSHNQFVASAKAVIKCHEIDPEAKIGNMVCRLENYAESPKPEDQLQVLFEDHFNWFYSDVQAKGEYPYYMKRFFDENDIHIEMEPGDEETLKAGTVDFVTISYYMTYIMRYKGEPVPKPSGSLVSAIKNPYLEASEWGWPIDPLGFRITLNHIYDRYHLPIFISENGLGAVDQLDENGYVEDDYRIDYLKRHVEQLGEAIKDGVDVFGYAWWGPIDLVSSGTSEVSKRYGFVSVDLDDFGNGTHKLGRKKSFYYYKKLIASNGADLSTDNIVIE</sequence>
<evidence type="ECO:0000313" key="8">
    <source>
        <dbReference type="Proteomes" id="UP000470010"/>
    </source>
</evidence>
<accession>A0A7K0G7X8</accession>
<dbReference type="InterPro" id="IPR001360">
    <property type="entry name" value="Glyco_hydro_1"/>
</dbReference>
<dbReference type="Gene3D" id="3.20.20.80">
    <property type="entry name" value="Glycosidases"/>
    <property type="match status" value="1"/>
</dbReference>
<dbReference type="GO" id="GO:0016052">
    <property type="term" value="P:carbohydrate catabolic process"/>
    <property type="evidence" value="ECO:0007669"/>
    <property type="project" value="TreeGrafter"/>
</dbReference>
<comment type="similarity">
    <text evidence="1 5">Belongs to the glycosyl hydrolase 1 family.</text>
</comment>
<proteinExistence type="inferred from homology"/>
<feature type="active site" description="Nucleophile" evidence="4">
    <location>
        <position position="400"/>
    </location>
</feature>
<dbReference type="PRINTS" id="PR00131">
    <property type="entry name" value="GLHYDRLASE1"/>
</dbReference>
<dbReference type="PANTHER" id="PTHR10353:SF122">
    <property type="entry name" value="6-PHOSPHO-BETA-GLUCOSIDASE ASCB-RELATED"/>
    <property type="match status" value="1"/>
</dbReference>
<keyword evidence="2 6" id="KW-0378">Hydrolase</keyword>
<dbReference type="EMBL" id="VTFZ01000005">
    <property type="protein sequence ID" value="MRX79908.1"/>
    <property type="molecule type" value="Genomic_DNA"/>
</dbReference>
<dbReference type="SUPFAM" id="SSF51445">
    <property type="entry name" value="(Trans)glycosidases"/>
    <property type="match status" value="1"/>
</dbReference>
<dbReference type="InterPro" id="IPR033132">
    <property type="entry name" value="GH_1_N_CS"/>
</dbReference>
<evidence type="ECO:0000256" key="6">
    <source>
        <dbReference type="RuleBase" id="RU004468"/>
    </source>
</evidence>
<evidence type="ECO:0000256" key="1">
    <source>
        <dbReference type="ARBA" id="ARBA00010838"/>
    </source>
</evidence>
<gene>
    <name evidence="7" type="ORF">GJE22_04755</name>
</gene>
<keyword evidence="3 6" id="KW-0326">Glycosidase</keyword>
<evidence type="ECO:0000256" key="2">
    <source>
        <dbReference type="ARBA" id="ARBA00022801"/>
    </source>
</evidence>
<evidence type="ECO:0000256" key="5">
    <source>
        <dbReference type="RuleBase" id="RU003690"/>
    </source>
</evidence>
<dbReference type="GO" id="GO:0005829">
    <property type="term" value="C:cytosol"/>
    <property type="evidence" value="ECO:0007669"/>
    <property type="project" value="TreeGrafter"/>
</dbReference>
<dbReference type="AlphaFoldDB" id="A0A7K0G7X8"/>
<dbReference type="PANTHER" id="PTHR10353">
    <property type="entry name" value="GLYCOSYL HYDROLASE"/>
    <property type="match status" value="1"/>
</dbReference>
<comment type="caution">
    <text evidence="7">The sequence shown here is derived from an EMBL/GenBank/DDBJ whole genome shotgun (WGS) entry which is preliminary data.</text>
</comment>
<dbReference type="PROSITE" id="PS00653">
    <property type="entry name" value="GLYCOSYL_HYDROL_F1_2"/>
    <property type="match status" value="1"/>
</dbReference>
<name>A0A7K0G7X8_9ACTN</name>
<keyword evidence="8" id="KW-1185">Reference proteome</keyword>
<dbReference type="PROSITE" id="PS00572">
    <property type="entry name" value="GLYCOSYL_HYDROL_F1_1"/>
    <property type="match status" value="1"/>
</dbReference>
<evidence type="ECO:0000256" key="4">
    <source>
        <dbReference type="PROSITE-ProRule" id="PRU10055"/>
    </source>
</evidence>
<evidence type="ECO:0000313" key="7">
    <source>
        <dbReference type="EMBL" id="MRX79908.1"/>
    </source>
</evidence>
<dbReference type="InterPro" id="IPR018120">
    <property type="entry name" value="Glyco_hydro_1_AS"/>
</dbReference>
<reference evidence="8" key="1">
    <citation type="submission" date="2019-08" db="EMBL/GenBank/DDBJ databases">
        <title>Arthrobacter sp. nov., isolated from plateau pika and Tibetan wild ass.</title>
        <authorList>
            <person name="Ge Y."/>
        </authorList>
    </citation>
    <scope>NUCLEOTIDE SEQUENCE [LARGE SCALE GENOMIC DNA]</scope>
    <source>
        <strain evidence="8">HF-1365</strain>
    </source>
</reference>
<protein>
    <submittedName>
        <fullName evidence="7">Family 1 glycosylhydrolase</fullName>
    </submittedName>
</protein>
<organism evidence="7 8">
    <name type="scientific">Enorma shizhengliae</name>
    <dbReference type="NCBI Taxonomy" id="2606615"/>
    <lineage>
        <taxon>Bacteria</taxon>
        <taxon>Bacillati</taxon>
        <taxon>Actinomycetota</taxon>
        <taxon>Coriobacteriia</taxon>
        <taxon>Coriobacteriales</taxon>
        <taxon>Coriobacteriaceae</taxon>
        <taxon>Enorma</taxon>
    </lineage>
</organism>
<dbReference type="InterPro" id="IPR017853">
    <property type="entry name" value="GH"/>
</dbReference>
<dbReference type="GO" id="GO:0008422">
    <property type="term" value="F:beta-glucosidase activity"/>
    <property type="evidence" value="ECO:0007669"/>
    <property type="project" value="TreeGrafter"/>
</dbReference>
<dbReference type="Pfam" id="PF00232">
    <property type="entry name" value="Glyco_hydro_1"/>
    <property type="match status" value="1"/>
</dbReference>
<dbReference type="Proteomes" id="UP000470010">
    <property type="component" value="Unassembled WGS sequence"/>
</dbReference>
<dbReference type="FunFam" id="3.20.20.80:FF:000004">
    <property type="entry name" value="Beta-glucosidase 6-phospho-beta-glucosidase"/>
    <property type="match status" value="1"/>
</dbReference>